<feature type="domain" description="N-acetyltransferase" evidence="12">
    <location>
        <begin position="42"/>
        <end position="215"/>
    </location>
</feature>
<evidence type="ECO:0000256" key="5">
    <source>
        <dbReference type="ARBA" id="ARBA00015043"/>
    </source>
</evidence>
<evidence type="ECO:0000256" key="8">
    <source>
        <dbReference type="ARBA" id="ARBA00023242"/>
    </source>
</evidence>
<dbReference type="GO" id="GO:0005737">
    <property type="term" value="C:cytoplasm"/>
    <property type="evidence" value="ECO:0007669"/>
    <property type="project" value="UniProtKB-SubCell"/>
</dbReference>
<dbReference type="GO" id="GO:0043998">
    <property type="term" value="F:histone H2A acetyltransferase activity"/>
    <property type="evidence" value="ECO:0007669"/>
    <property type="project" value="InterPro"/>
</dbReference>
<protein>
    <recommendedName>
        <fullName evidence="5">N-alpha-acetyltransferase 40</fullName>
        <ecNumber evidence="4">2.3.1.257</ecNumber>
    </recommendedName>
</protein>
<keyword evidence="9" id="KW-0012">Acyltransferase</keyword>
<keyword evidence="14" id="KW-1185">Reference proteome</keyword>
<evidence type="ECO:0000256" key="2">
    <source>
        <dbReference type="ARBA" id="ARBA00004496"/>
    </source>
</evidence>
<evidence type="ECO:0000256" key="7">
    <source>
        <dbReference type="ARBA" id="ARBA00022679"/>
    </source>
</evidence>
<keyword evidence="7 13" id="KW-0808">Transferase</keyword>
<evidence type="ECO:0000313" key="13">
    <source>
        <dbReference type="EMBL" id="RKF81875.1"/>
    </source>
</evidence>
<gene>
    <name evidence="13" type="ORF">GcM3_030013</name>
</gene>
<dbReference type="GO" id="GO:0005634">
    <property type="term" value="C:nucleus"/>
    <property type="evidence" value="ECO:0007669"/>
    <property type="project" value="UniProtKB-SubCell"/>
</dbReference>
<keyword evidence="8" id="KW-0539">Nucleus</keyword>
<sequence>MDIDAIVKTNSKSKIEFQNEYFPPYFDWQTWIVPQTNDACELTLESSSTLSDQDLQSCFRLLEYTSSNHYKNSANGWKPNFKKDEMRLPNMKYVLVKYGEQLEGFMSFMPIYEDGFPVLYCYEIHLSVKLQGLITLSRSYSNGLGVHLMKLLESIATRILTIKKIMLTCFTQNTRAMEFYRKMGYDTDPFSPPARQLRNGTIFGADYVILSKVIRRP</sequence>
<dbReference type="EMBL" id="MCBQ01003068">
    <property type="protein sequence ID" value="RKF81875.1"/>
    <property type="molecule type" value="Genomic_DNA"/>
</dbReference>
<dbReference type="Gene3D" id="3.40.630.30">
    <property type="match status" value="1"/>
</dbReference>
<evidence type="ECO:0000256" key="10">
    <source>
        <dbReference type="ARBA" id="ARBA00047821"/>
    </source>
</evidence>
<keyword evidence="6" id="KW-0963">Cytoplasm</keyword>
<comment type="caution">
    <text evidence="13">The sequence shown here is derived from an EMBL/GenBank/DDBJ whole genome shotgun (WGS) entry which is preliminary data.</text>
</comment>
<evidence type="ECO:0000256" key="4">
    <source>
        <dbReference type="ARBA" id="ARBA00012950"/>
    </source>
</evidence>
<dbReference type="EC" id="2.3.1.257" evidence="4"/>
<dbReference type="GO" id="GO:0010485">
    <property type="term" value="F:histone H4 acetyltransferase activity"/>
    <property type="evidence" value="ECO:0007669"/>
    <property type="project" value="InterPro"/>
</dbReference>
<dbReference type="STRING" id="62708.A0A420J527"/>
<dbReference type="PANTHER" id="PTHR20531:SF1">
    <property type="entry name" value="N-ALPHA-ACETYLTRANSFERASE 40"/>
    <property type="match status" value="1"/>
</dbReference>
<evidence type="ECO:0000256" key="1">
    <source>
        <dbReference type="ARBA" id="ARBA00004123"/>
    </source>
</evidence>
<evidence type="ECO:0000256" key="3">
    <source>
        <dbReference type="ARBA" id="ARBA00008870"/>
    </source>
</evidence>
<comment type="catalytic activity">
    <reaction evidence="11">
        <text>N-terminal L-seryl-[histone H4] + acetyl-CoA = N-terminal N(alpha)-acetyl-L-seryl-[histone H4] + CoA + H(+)</text>
        <dbReference type="Rhea" id="RHEA:50596"/>
        <dbReference type="Rhea" id="RHEA-COMP:12740"/>
        <dbReference type="Rhea" id="RHEA-COMP:12743"/>
        <dbReference type="ChEBI" id="CHEBI:15378"/>
        <dbReference type="ChEBI" id="CHEBI:57287"/>
        <dbReference type="ChEBI" id="CHEBI:57288"/>
        <dbReference type="ChEBI" id="CHEBI:64738"/>
        <dbReference type="ChEBI" id="CHEBI:83690"/>
        <dbReference type="EC" id="2.3.1.257"/>
    </reaction>
</comment>
<dbReference type="Proteomes" id="UP000283383">
    <property type="component" value="Unassembled WGS sequence"/>
</dbReference>
<accession>A0A420J527</accession>
<evidence type="ECO:0000256" key="9">
    <source>
        <dbReference type="ARBA" id="ARBA00023315"/>
    </source>
</evidence>
<dbReference type="PROSITE" id="PS51186">
    <property type="entry name" value="GNAT"/>
    <property type="match status" value="1"/>
</dbReference>
<organism evidence="13 14">
    <name type="scientific">Golovinomyces cichoracearum</name>
    <dbReference type="NCBI Taxonomy" id="62708"/>
    <lineage>
        <taxon>Eukaryota</taxon>
        <taxon>Fungi</taxon>
        <taxon>Dikarya</taxon>
        <taxon>Ascomycota</taxon>
        <taxon>Pezizomycotina</taxon>
        <taxon>Leotiomycetes</taxon>
        <taxon>Erysiphales</taxon>
        <taxon>Erysiphaceae</taxon>
        <taxon>Golovinomyces</taxon>
    </lineage>
</organism>
<evidence type="ECO:0000256" key="6">
    <source>
        <dbReference type="ARBA" id="ARBA00022490"/>
    </source>
</evidence>
<dbReference type="InterPro" id="IPR039949">
    <property type="entry name" value="NAA40"/>
</dbReference>
<evidence type="ECO:0000259" key="12">
    <source>
        <dbReference type="PROSITE" id="PS51186"/>
    </source>
</evidence>
<comment type="subcellular location">
    <subcellularLocation>
        <location evidence="2">Cytoplasm</location>
    </subcellularLocation>
    <subcellularLocation>
        <location evidence="1">Nucleus</location>
    </subcellularLocation>
</comment>
<dbReference type="InterPro" id="IPR016181">
    <property type="entry name" value="Acyl_CoA_acyltransferase"/>
</dbReference>
<dbReference type="InterPro" id="IPR000182">
    <property type="entry name" value="GNAT_dom"/>
</dbReference>
<comment type="catalytic activity">
    <reaction evidence="10">
        <text>N-terminal L-seryl-[histone H2A] + acetyl-CoA = N-terminal N(alpha)-acetyl-L-seryl-[histone H2A] + CoA + H(+)</text>
        <dbReference type="Rhea" id="RHEA:50600"/>
        <dbReference type="Rhea" id="RHEA-COMP:12742"/>
        <dbReference type="Rhea" id="RHEA-COMP:12744"/>
        <dbReference type="ChEBI" id="CHEBI:15378"/>
        <dbReference type="ChEBI" id="CHEBI:57287"/>
        <dbReference type="ChEBI" id="CHEBI:57288"/>
        <dbReference type="ChEBI" id="CHEBI:64738"/>
        <dbReference type="ChEBI" id="CHEBI:83690"/>
        <dbReference type="EC" id="2.3.1.257"/>
    </reaction>
</comment>
<dbReference type="GO" id="GO:1990189">
    <property type="term" value="F:protein N-terminal-serine acetyltransferase activity"/>
    <property type="evidence" value="ECO:0007669"/>
    <property type="project" value="UniProtKB-EC"/>
</dbReference>
<dbReference type="PANTHER" id="PTHR20531">
    <property type="entry name" value="N-ALPHA-ACETYLTRANSFERASE 40"/>
    <property type="match status" value="1"/>
</dbReference>
<dbReference type="AlphaFoldDB" id="A0A420J527"/>
<proteinExistence type="inferred from homology"/>
<reference evidence="13 14" key="1">
    <citation type="journal article" date="2018" name="BMC Genomics">
        <title>Comparative genome analyses reveal sequence features reflecting distinct modes of host-adaptation between dicot and monocot powdery mildew.</title>
        <authorList>
            <person name="Wu Y."/>
            <person name="Ma X."/>
            <person name="Pan Z."/>
            <person name="Kale S.D."/>
            <person name="Song Y."/>
            <person name="King H."/>
            <person name="Zhang Q."/>
            <person name="Presley C."/>
            <person name="Deng X."/>
            <person name="Wei C.I."/>
            <person name="Xiao S."/>
        </authorList>
    </citation>
    <scope>NUCLEOTIDE SEQUENCE [LARGE SCALE GENOMIC DNA]</scope>
    <source>
        <strain evidence="13">UMSG3</strain>
    </source>
</reference>
<comment type="similarity">
    <text evidence="3">Belongs to the acetyltransferase family. NAA40 subfamily.</text>
</comment>
<name>A0A420J527_9PEZI</name>
<evidence type="ECO:0000313" key="14">
    <source>
        <dbReference type="Proteomes" id="UP000283383"/>
    </source>
</evidence>
<dbReference type="SUPFAM" id="SSF55729">
    <property type="entry name" value="Acyl-CoA N-acyltransferases (Nat)"/>
    <property type="match status" value="1"/>
</dbReference>
<evidence type="ECO:0000256" key="11">
    <source>
        <dbReference type="ARBA" id="ARBA00049524"/>
    </source>
</evidence>
<dbReference type="Pfam" id="PF00583">
    <property type="entry name" value="Acetyltransf_1"/>
    <property type="match status" value="1"/>
</dbReference>